<evidence type="ECO:0000259" key="2">
    <source>
        <dbReference type="Pfam" id="PF05171"/>
    </source>
</evidence>
<accession>A0A2S0NEU0</accession>
<reference evidence="3 4" key="1">
    <citation type="submission" date="2018-03" db="EMBL/GenBank/DDBJ databases">
        <title>Genome sequencing of Phreatobacter sp.</title>
        <authorList>
            <person name="Kim S.-J."/>
            <person name="Heo J."/>
            <person name="Kwon S.-W."/>
        </authorList>
    </citation>
    <scope>NUCLEOTIDE SEQUENCE [LARGE SCALE GENOMIC DNA]</scope>
    <source>
        <strain evidence="3 4">S-12</strain>
    </source>
</reference>
<dbReference type="InterPro" id="IPR007845">
    <property type="entry name" value="HemS/ChuX_dom"/>
</dbReference>
<dbReference type="RefSeq" id="WP_106749926.1">
    <property type="nucleotide sequence ID" value="NZ_CP027668.1"/>
</dbReference>
<keyword evidence="4" id="KW-1185">Reference proteome</keyword>
<evidence type="ECO:0000313" key="4">
    <source>
        <dbReference type="Proteomes" id="UP000237889"/>
    </source>
</evidence>
<dbReference type="KEGG" id="phr:C6569_16660"/>
<dbReference type="Proteomes" id="UP000237889">
    <property type="component" value="Chromosome"/>
</dbReference>
<dbReference type="OrthoDB" id="316630at2"/>
<feature type="region of interest" description="Disordered" evidence="1">
    <location>
        <begin position="116"/>
        <end position="142"/>
    </location>
</feature>
<dbReference type="SUPFAM" id="SSF144064">
    <property type="entry name" value="Heme iron utilization protein-like"/>
    <property type="match status" value="1"/>
</dbReference>
<dbReference type="GO" id="GO:0006826">
    <property type="term" value="P:iron ion transport"/>
    <property type="evidence" value="ECO:0007669"/>
    <property type="project" value="InterPro"/>
</dbReference>
<evidence type="ECO:0000256" key="1">
    <source>
        <dbReference type="SAM" id="MobiDB-lite"/>
    </source>
</evidence>
<dbReference type="Pfam" id="PF05171">
    <property type="entry name" value="HemS"/>
    <property type="match status" value="1"/>
</dbReference>
<dbReference type="AlphaFoldDB" id="A0A2S0NEU0"/>
<sequence>MTATRPIRERLACSVLEAAQATRAMGRVMLSAAANGATHERIGPVGEVLLEDGHVRLAGDAHDARIDLAVVTGVVADRSGRMKDRVLPRIEFQNAAGETLFSMIALDGLEPFDTAVSDLPTGGTLPEKERPAPSGDRPAEVTETDPGAVPLHAARASGETIGVVFSAPGLVQRWTGTVADIKPAMGFINIIQPDFHLHLKAEAVSRWARAEAAGAVRLEAFDAGGLPLGLTLTGPAAAL</sequence>
<protein>
    <recommendedName>
        <fullName evidence="2">Haemin-degrading HemS/ChuX domain-containing protein</fullName>
    </recommendedName>
</protein>
<gene>
    <name evidence="3" type="ORF">C6569_16660</name>
</gene>
<evidence type="ECO:0000313" key="3">
    <source>
        <dbReference type="EMBL" id="AVO46556.1"/>
    </source>
</evidence>
<proteinExistence type="predicted"/>
<feature type="domain" description="Haemin-degrading HemS/ChuX" evidence="2">
    <location>
        <begin position="151"/>
        <end position="225"/>
    </location>
</feature>
<organism evidence="3 4">
    <name type="scientific">Phreatobacter cathodiphilus</name>
    <dbReference type="NCBI Taxonomy" id="1868589"/>
    <lineage>
        <taxon>Bacteria</taxon>
        <taxon>Pseudomonadati</taxon>
        <taxon>Pseudomonadota</taxon>
        <taxon>Alphaproteobacteria</taxon>
        <taxon>Hyphomicrobiales</taxon>
        <taxon>Phreatobacteraceae</taxon>
        <taxon>Phreatobacter</taxon>
    </lineage>
</organism>
<dbReference type="EMBL" id="CP027668">
    <property type="protein sequence ID" value="AVO46556.1"/>
    <property type="molecule type" value="Genomic_DNA"/>
</dbReference>
<name>A0A2S0NEU0_9HYPH</name>